<evidence type="ECO:0000256" key="1">
    <source>
        <dbReference type="SAM" id="Phobius"/>
    </source>
</evidence>
<reference evidence="2" key="1">
    <citation type="journal article" date="2014" name="Front. Microbiol.">
        <title>High frequency of phylogenetically diverse reductive dehalogenase-homologous genes in deep subseafloor sedimentary metagenomes.</title>
        <authorList>
            <person name="Kawai M."/>
            <person name="Futagami T."/>
            <person name="Toyoda A."/>
            <person name="Takaki Y."/>
            <person name="Nishi S."/>
            <person name="Hori S."/>
            <person name="Arai W."/>
            <person name="Tsubouchi T."/>
            <person name="Morono Y."/>
            <person name="Uchiyama I."/>
            <person name="Ito T."/>
            <person name="Fujiyama A."/>
            <person name="Inagaki F."/>
            <person name="Takami H."/>
        </authorList>
    </citation>
    <scope>NUCLEOTIDE SEQUENCE</scope>
    <source>
        <strain evidence="2">Expedition CK06-06</strain>
    </source>
</reference>
<evidence type="ECO:0000313" key="2">
    <source>
        <dbReference type="EMBL" id="GAI00831.1"/>
    </source>
</evidence>
<accession>X1L4L9</accession>
<dbReference type="AlphaFoldDB" id="X1L4L9"/>
<keyword evidence="1" id="KW-0472">Membrane</keyword>
<proteinExistence type="predicted"/>
<feature type="non-terminal residue" evidence="2">
    <location>
        <position position="1"/>
    </location>
</feature>
<dbReference type="EMBL" id="BARU01049012">
    <property type="protein sequence ID" value="GAI00831.1"/>
    <property type="molecule type" value="Genomic_DNA"/>
</dbReference>
<name>X1L4L9_9ZZZZ</name>
<comment type="caution">
    <text evidence="2">The sequence shown here is derived from an EMBL/GenBank/DDBJ whole genome shotgun (WGS) entry which is preliminary data.</text>
</comment>
<feature type="transmembrane region" description="Helical" evidence="1">
    <location>
        <begin position="6"/>
        <end position="27"/>
    </location>
</feature>
<gene>
    <name evidence="2" type="ORF">S03H2_72464</name>
</gene>
<sequence length="58" mass="6076">FPKCKWWAAIMMASAIGVYFDASLCKITRVGPGSPGSSAGPMIWGLIAFAFVVGPLIS</sequence>
<protein>
    <submittedName>
        <fullName evidence="2">Uncharacterized protein</fullName>
    </submittedName>
</protein>
<organism evidence="2">
    <name type="scientific">marine sediment metagenome</name>
    <dbReference type="NCBI Taxonomy" id="412755"/>
    <lineage>
        <taxon>unclassified sequences</taxon>
        <taxon>metagenomes</taxon>
        <taxon>ecological metagenomes</taxon>
    </lineage>
</organism>
<keyword evidence="1" id="KW-0812">Transmembrane</keyword>
<feature type="transmembrane region" description="Helical" evidence="1">
    <location>
        <begin position="39"/>
        <end position="57"/>
    </location>
</feature>
<keyword evidence="1" id="KW-1133">Transmembrane helix</keyword>
<feature type="non-terminal residue" evidence="2">
    <location>
        <position position="58"/>
    </location>
</feature>